<keyword evidence="1" id="KW-0472">Membrane</keyword>
<keyword evidence="1" id="KW-0812">Transmembrane</keyword>
<feature type="transmembrane region" description="Helical" evidence="1">
    <location>
        <begin position="6"/>
        <end position="23"/>
    </location>
</feature>
<keyword evidence="1" id="KW-1133">Transmembrane helix</keyword>
<accession>A0A0F9T0V7</accession>
<proteinExistence type="predicted"/>
<organism evidence="2">
    <name type="scientific">marine sediment metagenome</name>
    <dbReference type="NCBI Taxonomy" id="412755"/>
    <lineage>
        <taxon>unclassified sequences</taxon>
        <taxon>metagenomes</taxon>
        <taxon>ecological metagenomes</taxon>
    </lineage>
</organism>
<sequence>MEWYEILSLVVVICGAVLGGNFYRKWKQVVNLLLELGEAFTKTGEALEDKKITKAEAVELLEEWMDVFNAVMLLLPKSIAKKLNP</sequence>
<protein>
    <submittedName>
        <fullName evidence="2">Uncharacterized protein</fullName>
    </submittedName>
</protein>
<gene>
    <name evidence="2" type="ORF">LCGC14_0405780</name>
</gene>
<reference evidence="2" key="1">
    <citation type="journal article" date="2015" name="Nature">
        <title>Complex archaea that bridge the gap between prokaryotes and eukaryotes.</title>
        <authorList>
            <person name="Spang A."/>
            <person name="Saw J.H."/>
            <person name="Jorgensen S.L."/>
            <person name="Zaremba-Niedzwiedzka K."/>
            <person name="Martijn J."/>
            <person name="Lind A.E."/>
            <person name="van Eijk R."/>
            <person name="Schleper C."/>
            <person name="Guy L."/>
            <person name="Ettema T.J."/>
        </authorList>
    </citation>
    <scope>NUCLEOTIDE SEQUENCE</scope>
</reference>
<evidence type="ECO:0000256" key="1">
    <source>
        <dbReference type="SAM" id="Phobius"/>
    </source>
</evidence>
<dbReference type="EMBL" id="LAZR01000353">
    <property type="protein sequence ID" value="KKN72874.1"/>
    <property type="molecule type" value="Genomic_DNA"/>
</dbReference>
<name>A0A0F9T0V7_9ZZZZ</name>
<dbReference type="AlphaFoldDB" id="A0A0F9T0V7"/>
<evidence type="ECO:0000313" key="2">
    <source>
        <dbReference type="EMBL" id="KKN72874.1"/>
    </source>
</evidence>
<comment type="caution">
    <text evidence="2">The sequence shown here is derived from an EMBL/GenBank/DDBJ whole genome shotgun (WGS) entry which is preliminary data.</text>
</comment>